<dbReference type="Gene3D" id="3.40.50.720">
    <property type="entry name" value="NAD(P)-binding Rossmann-like Domain"/>
    <property type="match status" value="1"/>
</dbReference>
<dbReference type="GO" id="GO:0006740">
    <property type="term" value="P:NADPH regeneration"/>
    <property type="evidence" value="ECO:0007669"/>
    <property type="project" value="TreeGrafter"/>
</dbReference>
<gene>
    <name evidence="2" type="ORF">K444DRAFT_532031</name>
</gene>
<dbReference type="EMBL" id="KZ613822">
    <property type="protein sequence ID" value="PMD58395.1"/>
    <property type="molecule type" value="Genomic_DNA"/>
</dbReference>
<evidence type="ECO:0000259" key="1">
    <source>
        <dbReference type="Pfam" id="PF01408"/>
    </source>
</evidence>
<accession>A0A2J6T5V4</accession>
<name>A0A2J6T5V4_9HELO</name>
<dbReference type="PANTHER" id="PTHR42840:SF7">
    <property type="entry name" value="BINDING ROSSMANN FOLD OXIDOREDUCTASE, PUTATIVE (AFU_ORTHOLOGUE AFUA_4G10190)-RELATED"/>
    <property type="match status" value="1"/>
</dbReference>
<dbReference type="STRING" id="1095630.A0A2J6T5V4"/>
<organism evidence="2 3">
    <name type="scientific">Hyaloscypha bicolor E</name>
    <dbReference type="NCBI Taxonomy" id="1095630"/>
    <lineage>
        <taxon>Eukaryota</taxon>
        <taxon>Fungi</taxon>
        <taxon>Dikarya</taxon>
        <taxon>Ascomycota</taxon>
        <taxon>Pezizomycotina</taxon>
        <taxon>Leotiomycetes</taxon>
        <taxon>Helotiales</taxon>
        <taxon>Hyaloscyphaceae</taxon>
        <taxon>Hyaloscypha</taxon>
        <taxon>Hyaloscypha bicolor</taxon>
    </lineage>
</organism>
<dbReference type="RefSeq" id="XP_024735299.1">
    <property type="nucleotide sequence ID" value="XM_024875048.1"/>
</dbReference>
<dbReference type="PANTHER" id="PTHR42840">
    <property type="entry name" value="NAD(P)-BINDING ROSSMANN-FOLD SUPERFAMILY PROTEIN-RELATED"/>
    <property type="match status" value="1"/>
</dbReference>
<dbReference type="SUPFAM" id="SSF51735">
    <property type="entry name" value="NAD(P)-binding Rossmann-fold domains"/>
    <property type="match status" value="1"/>
</dbReference>
<dbReference type="Pfam" id="PF01408">
    <property type="entry name" value="GFO_IDH_MocA"/>
    <property type="match status" value="1"/>
</dbReference>
<feature type="domain" description="Gfo/Idh/MocA-like oxidoreductase N-terminal" evidence="1">
    <location>
        <begin position="18"/>
        <end position="141"/>
    </location>
</feature>
<proteinExistence type="predicted"/>
<dbReference type="GO" id="GO:0016491">
    <property type="term" value="F:oxidoreductase activity"/>
    <property type="evidence" value="ECO:0007669"/>
    <property type="project" value="TreeGrafter"/>
</dbReference>
<dbReference type="Proteomes" id="UP000235371">
    <property type="component" value="Unassembled WGS sequence"/>
</dbReference>
<dbReference type="GO" id="GO:0005737">
    <property type="term" value="C:cytoplasm"/>
    <property type="evidence" value="ECO:0007669"/>
    <property type="project" value="TreeGrafter"/>
</dbReference>
<protein>
    <submittedName>
        <fullName evidence="2">Oxidoreductase family protein</fullName>
    </submittedName>
</protein>
<dbReference type="InterPro" id="IPR000683">
    <property type="entry name" value="Gfo/Idh/MocA-like_OxRdtase_N"/>
</dbReference>
<evidence type="ECO:0000313" key="3">
    <source>
        <dbReference type="Proteomes" id="UP000235371"/>
    </source>
</evidence>
<dbReference type="InterPro" id="IPR036291">
    <property type="entry name" value="NAD(P)-bd_dom_sf"/>
</dbReference>
<dbReference type="InParanoid" id="A0A2J6T5V4"/>
<keyword evidence="3" id="KW-1185">Reference proteome</keyword>
<dbReference type="GO" id="GO:0000166">
    <property type="term" value="F:nucleotide binding"/>
    <property type="evidence" value="ECO:0007669"/>
    <property type="project" value="InterPro"/>
</dbReference>
<dbReference type="Gene3D" id="3.30.360.10">
    <property type="entry name" value="Dihydrodipicolinate Reductase, domain 2"/>
    <property type="match status" value="1"/>
</dbReference>
<dbReference type="AlphaFoldDB" id="A0A2J6T5V4"/>
<reference evidence="2 3" key="1">
    <citation type="submission" date="2016-04" db="EMBL/GenBank/DDBJ databases">
        <title>A degradative enzymes factory behind the ericoid mycorrhizal symbiosis.</title>
        <authorList>
            <consortium name="DOE Joint Genome Institute"/>
            <person name="Martino E."/>
            <person name="Morin E."/>
            <person name="Grelet G."/>
            <person name="Kuo A."/>
            <person name="Kohler A."/>
            <person name="Daghino S."/>
            <person name="Barry K."/>
            <person name="Choi C."/>
            <person name="Cichocki N."/>
            <person name="Clum A."/>
            <person name="Copeland A."/>
            <person name="Hainaut M."/>
            <person name="Haridas S."/>
            <person name="Labutti K."/>
            <person name="Lindquist E."/>
            <person name="Lipzen A."/>
            <person name="Khouja H.-R."/>
            <person name="Murat C."/>
            <person name="Ohm R."/>
            <person name="Olson A."/>
            <person name="Spatafora J."/>
            <person name="Veneault-Fourrey C."/>
            <person name="Henrissat B."/>
            <person name="Grigoriev I."/>
            <person name="Martin F."/>
            <person name="Perotto S."/>
        </authorList>
    </citation>
    <scope>NUCLEOTIDE SEQUENCE [LARGE SCALE GENOMIC DNA]</scope>
    <source>
        <strain evidence="2 3">E</strain>
    </source>
</reference>
<dbReference type="GeneID" id="36583128"/>
<sequence>MATSHASSTSSGQPKKILRVGIIGLGEIAQVNHISLLNNLSSHFLTTYLCDPSPLALAHCSKKVAGGVPKTTSNPEELVASPLVDVILLCNANAFHAPHCILALSHNKSVLCEKPLALNYRDIDAIIAAEEKSQGRVFVGYQRRYAEAFLDAVKEVGGMEKLQYARVRDIIGPNPTFVAQSGTFPRKFTDFKKEDTEEMIAKDEEAMKYALEHDYGVKVTAASMDMARLLASLGSHDLSAMRELLGMPTSVLGASLQHNSPIWSVLFQYPSFPCTYESGINNVPIFDAHIEVYSNEKIVRVDYDTPYVKGLPVTMTVRERIDNGEREGDGYQERTIRKTYEDPYMLEFLEFYCVVAEGKEPKTGARDARQEVDLWKMILRAGFPAA</sequence>
<dbReference type="OrthoDB" id="64915at2759"/>
<evidence type="ECO:0000313" key="2">
    <source>
        <dbReference type="EMBL" id="PMD58395.1"/>
    </source>
</evidence>